<keyword evidence="1" id="KW-0560">Oxidoreductase</keyword>
<accession>A0ABM3GVL5</accession>
<evidence type="ECO:0000313" key="5">
    <source>
        <dbReference type="Proteomes" id="UP000827889"/>
    </source>
</evidence>
<organism evidence="5 6">
    <name type="scientific">Rhodamnia argentea</name>
    <dbReference type="NCBI Taxonomy" id="178133"/>
    <lineage>
        <taxon>Eukaryota</taxon>
        <taxon>Viridiplantae</taxon>
        <taxon>Streptophyta</taxon>
        <taxon>Embryophyta</taxon>
        <taxon>Tracheophyta</taxon>
        <taxon>Spermatophyta</taxon>
        <taxon>Magnoliopsida</taxon>
        <taxon>eudicotyledons</taxon>
        <taxon>Gunneridae</taxon>
        <taxon>Pentapetalae</taxon>
        <taxon>rosids</taxon>
        <taxon>malvids</taxon>
        <taxon>Myrtales</taxon>
        <taxon>Myrtaceae</taxon>
        <taxon>Myrtoideae</taxon>
        <taxon>Myrteae</taxon>
        <taxon>Australasian group</taxon>
        <taxon>Rhodamnia</taxon>
    </lineage>
</organism>
<keyword evidence="2" id="KW-0503">Monooxygenase</keyword>
<evidence type="ECO:0000259" key="4">
    <source>
        <dbReference type="Pfam" id="PF01494"/>
    </source>
</evidence>
<sequence length="263" mass="30206">MVLLWFYYYLYKHQYLSTFFLKELERVVIKGLHEGYSATTLLRLSVATQFTALSAALVTRQLYCRHPLFPLYDSGMEKGAKPEKIQREVSENLAKDFPPIYLDVVKNSNLSNLTWAPLMFRYSRDVLFSKLTRENITVAGDALHPMTPDLGQGGCSALEDAVVLVRHVGDSISKHGKLVTYYVKFALERYAKERRWRAATLITASYLSGWVQQDWSGRLMKFLRDVVFYRLLLTRVVRSVAQYDCGKLPRVFYLPSCGSGMSI</sequence>
<evidence type="ECO:0000256" key="3">
    <source>
        <dbReference type="ARBA" id="ARBA00024018"/>
    </source>
</evidence>
<reference evidence="6" key="1">
    <citation type="submission" date="2025-08" db="UniProtKB">
        <authorList>
            <consortium name="RefSeq"/>
        </authorList>
    </citation>
    <scope>IDENTIFICATION</scope>
    <source>
        <tissue evidence="6">Leaf</tissue>
    </source>
</reference>
<feature type="domain" description="FAD-binding" evidence="4">
    <location>
        <begin position="125"/>
        <end position="202"/>
    </location>
</feature>
<dbReference type="PANTHER" id="PTHR45934:SF1">
    <property type="entry name" value="OS04G0423100 PROTEIN"/>
    <property type="match status" value="1"/>
</dbReference>
<dbReference type="SUPFAM" id="SSF51905">
    <property type="entry name" value="FAD/NAD(P)-binding domain"/>
    <property type="match status" value="1"/>
</dbReference>
<dbReference type="Pfam" id="PF01494">
    <property type="entry name" value="FAD_binding_3"/>
    <property type="match status" value="1"/>
</dbReference>
<proteinExistence type="inferred from homology"/>
<protein>
    <submittedName>
        <fullName evidence="6">Monooxygenase 2-like</fullName>
    </submittedName>
</protein>
<dbReference type="InterPro" id="IPR044560">
    <property type="entry name" value="MOase"/>
</dbReference>
<dbReference type="Gene3D" id="3.50.50.60">
    <property type="entry name" value="FAD/NAD(P)-binding domain"/>
    <property type="match status" value="1"/>
</dbReference>
<keyword evidence="5" id="KW-1185">Reference proteome</keyword>
<evidence type="ECO:0000313" key="6">
    <source>
        <dbReference type="RefSeq" id="XP_048128397.1"/>
    </source>
</evidence>
<dbReference type="PANTHER" id="PTHR45934">
    <property type="entry name" value="FAD/NAD(P)-BINDING OXIDOREDUCTASE FAMILY PROTEIN"/>
    <property type="match status" value="1"/>
</dbReference>
<evidence type="ECO:0000256" key="2">
    <source>
        <dbReference type="ARBA" id="ARBA00023033"/>
    </source>
</evidence>
<evidence type="ECO:0000256" key="1">
    <source>
        <dbReference type="ARBA" id="ARBA00023002"/>
    </source>
</evidence>
<dbReference type="InterPro" id="IPR002938">
    <property type="entry name" value="FAD-bd"/>
</dbReference>
<dbReference type="Proteomes" id="UP000827889">
    <property type="component" value="Chromosome 11"/>
</dbReference>
<gene>
    <name evidence="6" type="primary">LOC115750477</name>
</gene>
<dbReference type="InterPro" id="IPR036188">
    <property type="entry name" value="FAD/NAD-bd_sf"/>
</dbReference>
<comment type="similarity">
    <text evidence="3">Belongs to the 3-hydroxybenzoate 6-hydroxylase family.</text>
</comment>
<dbReference type="GeneID" id="115750477"/>
<name>A0ABM3GVL5_9MYRT</name>
<dbReference type="RefSeq" id="XP_048128397.1">
    <property type="nucleotide sequence ID" value="XM_048272440.1"/>
</dbReference>